<dbReference type="InterPro" id="IPR050238">
    <property type="entry name" value="DNA_Rep/Repair_Clamp_Loader"/>
</dbReference>
<dbReference type="InterPro" id="IPR027417">
    <property type="entry name" value="P-loop_NTPase"/>
</dbReference>
<sequence length="290" mass="33053">MIIGHGKEKDIFRNILTGDKLHHAYIFSGREGSGKKMFARELARAVICAEQVFMEPCQCRHCKVAAASDHPDIHVLEESPVKIEVARRIAGDAFMSPLSARKKVYIIDNAHTFTKEAANAILKTLEEPPADTHFFLITDKYEQVLPTIRSRCINMRFSNLTNEEVEKVLLSQGVMNDMLPEIAAQASGSVSYAMFLLDNAEETGRFAPDRDKNSLFAEIHGLDTKEKIRAYCASMYAYMLVKYKESEDETLLDFSNYLLEILRRLEYNVSLDMFRMDLFIKTTEVLCEKS</sequence>
<keyword evidence="1" id="KW-0548">Nucleotidyltransferase</keyword>
<evidence type="ECO:0000313" key="1">
    <source>
        <dbReference type="EMBL" id="ADD69127.1"/>
    </source>
</evidence>
<dbReference type="EMBL" id="CP001968">
    <property type="protein sequence ID" value="ADD69127.1"/>
    <property type="molecule type" value="Genomic_DNA"/>
</dbReference>
<accession>D4H3M5</accession>
<dbReference type="AlphaFoldDB" id="D4H3M5"/>
<keyword evidence="2" id="KW-1185">Reference proteome</keyword>
<dbReference type="PANTHER" id="PTHR11669">
    <property type="entry name" value="REPLICATION FACTOR C / DNA POLYMERASE III GAMMA-TAU SUBUNIT"/>
    <property type="match status" value="1"/>
</dbReference>
<dbReference type="GO" id="GO:0003887">
    <property type="term" value="F:DNA-directed DNA polymerase activity"/>
    <property type="evidence" value="ECO:0007669"/>
    <property type="project" value="UniProtKB-KW"/>
</dbReference>
<reference evidence="1 2" key="1">
    <citation type="journal article" date="2010" name="Stand. Genomic Sci.">
        <title>Complete genome sequence of Denitrovibrio acetiphilus type strain (N2460).</title>
        <authorList>
            <person name="Kiss H."/>
            <person name="Lang E."/>
            <person name="Lapidus A."/>
            <person name="Copeland A."/>
            <person name="Nolan M."/>
            <person name="Glavina Del Rio T."/>
            <person name="Chen F."/>
            <person name="Lucas S."/>
            <person name="Tice H."/>
            <person name="Cheng J.F."/>
            <person name="Han C."/>
            <person name="Goodwin L."/>
            <person name="Pitluck S."/>
            <person name="Liolios K."/>
            <person name="Pati A."/>
            <person name="Ivanova N."/>
            <person name="Mavromatis K."/>
            <person name="Chen A."/>
            <person name="Palaniappan K."/>
            <person name="Land M."/>
            <person name="Hauser L."/>
            <person name="Chang Y.J."/>
            <person name="Jeffries C.D."/>
            <person name="Detter J.C."/>
            <person name="Brettin T."/>
            <person name="Spring S."/>
            <person name="Rohde M."/>
            <person name="Goker M."/>
            <person name="Woyke T."/>
            <person name="Bristow J."/>
            <person name="Eisen J.A."/>
            <person name="Markowitz V."/>
            <person name="Hugenholtz P."/>
            <person name="Kyrpides N.C."/>
            <person name="Klenk H.P."/>
        </authorList>
    </citation>
    <scope>NUCLEOTIDE SEQUENCE [LARGE SCALE GENOMIC DNA]</scope>
    <source>
        <strain evidence="2">DSM 12809 / NBRC 114555 / N2460</strain>
    </source>
</reference>
<dbReference type="KEGG" id="dap:Dacet_2365"/>
<dbReference type="HOGENOM" id="CLU_006229_4_0_0"/>
<name>D4H3M5_DENA2</name>
<dbReference type="RefSeq" id="WP_013011629.1">
    <property type="nucleotide sequence ID" value="NC_013943.1"/>
</dbReference>
<keyword evidence="1" id="KW-0808">Transferase</keyword>
<evidence type="ECO:0000313" key="2">
    <source>
        <dbReference type="Proteomes" id="UP000002012"/>
    </source>
</evidence>
<dbReference type="STRING" id="522772.Dacet_2365"/>
<dbReference type="eggNOG" id="COG2812">
    <property type="taxonomic scope" value="Bacteria"/>
</dbReference>
<dbReference type="FunCoup" id="D4H3M5">
    <property type="interactions" value="171"/>
</dbReference>
<dbReference type="PaxDb" id="522772-Dacet_2365"/>
<dbReference type="GO" id="GO:0006261">
    <property type="term" value="P:DNA-templated DNA replication"/>
    <property type="evidence" value="ECO:0007669"/>
    <property type="project" value="TreeGrafter"/>
</dbReference>
<dbReference type="SUPFAM" id="SSF52540">
    <property type="entry name" value="P-loop containing nucleoside triphosphate hydrolases"/>
    <property type="match status" value="1"/>
</dbReference>
<dbReference type="OrthoDB" id="9810148at2"/>
<keyword evidence="1" id="KW-0239">DNA-directed DNA polymerase</keyword>
<protein>
    <submittedName>
        <fullName evidence="1">DNA-directed DNA polymerase</fullName>
        <ecNumber evidence="1">2.7.7.7</ecNumber>
    </submittedName>
</protein>
<gene>
    <name evidence="1" type="ordered locus">Dacet_2365</name>
</gene>
<dbReference type="PANTHER" id="PTHR11669:SF8">
    <property type="entry name" value="DNA POLYMERASE III SUBUNIT DELTA"/>
    <property type="match status" value="1"/>
</dbReference>
<organism evidence="1 2">
    <name type="scientific">Denitrovibrio acetiphilus (strain DSM 12809 / NBRC 114555 / N2460)</name>
    <dbReference type="NCBI Taxonomy" id="522772"/>
    <lineage>
        <taxon>Bacteria</taxon>
        <taxon>Pseudomonadati</taxon>
        <taxon>Deferribacterota</taxon>
        <taxon>Deferribacteres</taxon>
        <taxon>Deferribacterales</taxon>
        <taxon>Geovibrionaceae</taxon>
        <taxon>Denitrovibrio</taxon>
    </lineage>
</organism>
<proteinExistence type="predicted"/>
<dbReference type="Gene3D" id="3.40.50.300">
    <property type="entry name" value="P-loop containing nucleotide triphosphate hydrolases"/>
    <property type="match status" value="1"/>
</dbReference>
<dbReference type="InParanoid" id="D4H3M5"/>
<dbReference type="EC" id="2.7.7.7" evidence="1"/>
<dbReference type="Pfam" id="PF13177">
    <property type="entry name" value="DNA_pol3_delta2"/>
    <property type="match status" value="1"/>
</dbReference>
<dbReference type="Proteomes" id="UP000002012">
    <property type="component" value="Chromosome"/>
</dbReference>